<dbReference type="EMBL" id="VJMJ01000326">
    <property type="protein sequence ID" value="KAF0722757.1"/>
    <property type="molecule type" value="Genomic_DNA"/>
</dbReference>
<comment type="caution">
    <text evidence="1">The sequence shown here is derived from an EMBL/GenBank/DDBJ whole genome shotgun (WGS) entry which is preliminary data.</text>
</comment>
<reference evidence="1 2" key="1">
    <citation type="submission" date="2019-07" db="EMBL/GenBank/DDBJ databases">
        <title>Genomics analysis of Aphanomyces spp. identifies a new class of oomycete effector associated with host adaptation.</title>
        <authorList>
            <person name="Gaulin E."/>
        </authorList>
    </citation>
    <scope>NUCLEOTIDE SEQUENCE [LARGE SCALE GENOMIC DNA]</scope>
    <source>
        <strain evidence="1 2">ATCC 201684</strain>
    </source>
</reference>
<dbReference type="VEuPathDB" id="FungiDB:AeMF1_014149"/>
<organism evidence="1 2">
    <name type="scientific">Aphanomyces euteiches</name>
    <dbReference type="NCBI Taxonomy" id="100861"/>
    <lineage>
        <taxon>Eukaryota</taxon>
        <taxon>Sar</taxon>
        <taxon>Stramenopiles</taxon>
        <taxon>Oomycota</taxon>
        <taxon>Saprolegniomycetes</taxon>
        <taxon>Saprolegniales</taxon>
        <taxon>Verrucalvaceae</taxon>
        <taxon>Aphanomyces</taxon>
    </lineage>
</organism>
<sequence>MSNQQVEDAWTIEFSKVCPCRTLFEPKYLRTHRVGGTKVLRCFPHCCPSHLYSSVCGSSVTLRVHGPQLGHVVTYLRFDAAYEDPLRVGDTIMENAVLDNLRRQTHTSGEWIAGQYAAVDEMPSLVCEFGTRGQSSLGWHYRWVGGSTRQQRQAFHSLRAYAFAREPPRLRVLAVAQSPPFVVMSYRRACKACQRQSPEDEQAQLKCECDGIYRLPPLESNRTALTAAVARCLVTTEMNSPPSCEDSMESSLASIHYFLSTFPAPILAACLDLRFDAAIRWTTGSPLPFPILCSFQAHCRAPSDRLAAWS</sequence>
<name>A0A6G0W6Q5_9STRA</name>
<dbReference type="AlphaFoldDB" id="A0A6G0W6Q5"/>
<gene>
    <name evidence="1" type="ORF">Ae201684_018234</name>
</gene>
<keyword evidence="2" id="KW-1185">Reference proteome</keyword>
<dbReference type="Proteomes" id="UP000481153">
    <property type="component" value="Unassembled WGS sequence"/>
</dbReference>
<accession>A0A6G0W6Q5</accession>
<evidence type="ECO:0000313" key="1">
    <source>
        <dbReference type="EMBL" id="KAF0722757.1"/>
    </source>
</evidence>
<protein>
    <submittedName>
        <fullName evidence="1">Uncharacterized protein</fullName>
    </submittedName>
</protein>
<proteinExistence type="predicted"/>
<evidence type="ECO:0000313" key="2">
    <source>
        <dbReference type="Proteomes" id="UP000481153"/>
    </source>
</evidence>